<evidence type="ECO:0000313" key="10">
    <source>
        <dbReference type="Proteomes" id="UP000007383"/>
    </source>
</evidence>
<dbReference type="EC" id="4.2.1.1" evidence="2 8"/>
<evidence type="ECO:0000313" key="9">
    <source>
        <dbReference type="EMBL" id="AFG38116.1"/>
    </source>
</evidence>
<feature type="binding site" evidence="7">
    <location>
        <position position="100"/>
    </location>
    <ligand>
        <name>Zn(2+)</name>
        <dbReference type="ChEBI" id="CHEBI:29105"/>
    </ligand>
</feature>
<dbReference type="GO" id="GO:0004089">
    <property type="term" value="F:carbonate dehydratase activity"/>
    <property type="evidence" value="ECO:0007669"/>
    <property type="project" value="UniProtKB-UniRule"/>
</dbReference>
<dbReference type="PROSITE" id="PS00704">
    <property type="entry name" value="PROK_CO2_ANHYDRASE_1"/>
    <property type="match status" value="1"/>
</dbReference>
<dbReference type="SUPFAM" id="SSF53056">
    <property type="entry name" value="beta-carbonic anhydrase, cab"/>
    <property type="match status" value="1"/>
</dbReference>
<evidence type="ECO:0000256" key="4">
    <source>
        <dbReference type="ARBA" id="ARBA00022833"/>
    </source>
</evidence>
<dbReference type="eggNOG" id="COG0288">
    <property type="taxonomic scope" value="Bacteria"/>
</dbReference>
<evidence type="ECO:0000256" key="8">
    <source>
        <dbReference type="RuleBase" id="RU003956"/>
    </source>
</evidence>
<evidence type="ECO:0000256" key="2">
    <source>
        <dbReference type="ARBA" id="ARBA00012925"/>
    </source>
</evidence>
<dbReference type="EMBL" id="CP003282">
    <property type="protein sequence ID" value="AFG38116.1"/>
    <property type="molecule type" value="Genomic_DNA"/>
</dbReference>
<comment type="similarity">
    <text evidence="1 8">Belongs to the beta-class carbonic anhydrase family.</text>
</comment>
<dbReference type="PATRIC" id="fig|889378.3.peg.2055"/>
<dbReference type="InterPro" id="IPR015892">
    <property type="entry name" value="Carbonic_anhydrase_CS"/>
</dbReference>
<accession>H9UKS3</accession>
<dbReference type="PANTHER" id="PTHR11002">
    <property type="entry name" value="CARBONIC ANHYDRASE"/>
    <property type="match status" value="1"/>
</dbReference>
<dbReference type="GO" id="GO:0008270">
    <property type="term" value="F:zinc ion binding"/>
    <property type="evidence" value="ECO:0007669"/>
    <property type="project" value="UniProtKB-UniRule"/>
</dbReference>
<dbReference type="PROSITE" id="PS00705">
    <property type="entry name" value="PROK_CO2_ANHYDRASE_2"/>
    <property type="match status" value="1"/>
</dbReference>
<feature type="binding site" evidence="7">
    <location>
        <position position="41"/>
    </location>
    <ligand>
        <name>Zn(2+)</name>
        <dbReference type="ChEBI" id="CHEBI:29105"/>
    </ligand>
</feature>
<dbReference type="Pfam" id="PF00484">
    <property type="entry name" value="Pro_CA"/>
    <property type="match status" value="1"/>
</dbReference>
<evidence type="ECO:0000256" key="7">
    <source>
        <dbReference type="PIRSR" id="PIRSR601765-1"/>
    </source>
</evidence>
<dbReference type="KEGG" id="sfc:Spiaf_2068"/>
<reference evidence="10" key="1">
    <citation type="journal article" date="2013" name="Stand. Genomic Sci.">
        <title>Complete genome sequence of the halophilic bacterium Spirochaeta africana type strain (Z-7692(T)) from the alkaline Lake Magadi in the East African Rift.</title>
        <authorList>
            <person name="Liolos K."/>
            <person name="Abt B."/>
            <person name="Scheuner C."/>
            <person name="Teshima H."/>
            <person name="Held B."/>
            <person name="Lapidus A."/>
            <person name="Nolan M."/>
            <person name="Lucas S."/>
            <person name="Deshpande S."/>
            <person name="Cheng J.F."/>
            <person name="Tapia R."/>
            <person name="Goodwin L.A."/>
            <person name="Pitluck S."/>
            <person name="Pagani I."/>
            <person name="Ivanova N."/>
            <person name="Mavromatis K."/>
            <person name="Mikhailova N."/>
            <person name="Huntemann M."/>
            <person name="Pati A."/>
            <person name="Chen A."/>
            <person name="Palaniappan K."/>
            <person name="Land M."/>
            <person name="Rohde M."/>
            <person name="Tindall B.J."/>
            <person name="Detter J.C."/>
            <person name="Goker M."/>
            <person name="Bristow J."/>
            <person name="Eisen J.A."/>
            <person name="Markowitz V."/>
            <person name="Hugenholtz P."/>
            <person name="Woyke T."/>
            <person name="Klenk H.P."/>
            <person name="Kyrpides N.C."/>
        </authorList>
    </citation>
    <scope>NUCLEOTIDE SEQUENCE</scope>
    <source>
        <strain evidence="10">ATCC 700263 / DSM 8902 / Z-7692</strain>
    </source>
</reference>
<dbReference type="OrthoDB" id="9769739at2"/>
<comment type="function">
    <text evidence="8">Reversible hydration of carbon dioxide.</text>
</comment>
<dbReference type="HOGENOM" id="CLU_053879_5_3_12"/>
<dbReference type="RefSeq" id="WP_014456099.1">
    <property type="nucleotide sequence ID" value="NC_017098.1"/>
</dbReference>
<feature type="binding site" evidence="7">
    <location>
        <position position="39"/>
    </location>
    <ligand>
        <name>Zn(2+)</name>
        <dbReference type="ChEBI" id="CHEBI:29105"/>
    </ligand>
</feature>
<dbReference type="AlphaFoldDB" id="H9UKS3"/>
<dbReference type="Proteomes" id="UP000007383">
    <property type="component" value="Chromosome"/>
</dbReference>
<keyword evidence="10" id="KW-1185">Reference proteome</keyword>
<comment type="cofactor">
    <cofactor evidence="7">
        <name>Zn(2+)</name>
        <dbReference type="ChEBI" id="CHEBI:29105"/>
    </cofactor>
    <text evidence="7">Binds 1 zinc ion per subunit.</text>
</comment>
<keyword evidence="4 7" id="KW-0862">Zinc</keyword>
<evidence type="ECO:0000256" key="1">
    <source>
        <dbReference type="ARBA" id="ARBA00006217"/>
    </source>
</evidence>
<evidence type="ECO:0000256" key="3">
    <source>
        <dbReference type="ARBA" id="ARBA00022723"/>
    </source>
</evidence>
<feature type="binding site" evidence="7">
    <location>
        <position position="103"/>
    </location>
    <ligand>
        <name>Zn(2+)</name>
        <dbReference type="ChEBI" id="CHEBI:29105"/>
    </ligand>
</feature>
<protein>
    <recommendedName>
        <fullName evidence="2 8">Carbonic anhydrase</fullName>
        <ecNumber evidence="2 8">4.2.1.1</ecNumber>
    </recommendedName>
    <alternativeName>
        <fullName evidence="8">Carbonate dehydratase</fullName>
    </alternativeName>
</protein>
<dbReference type="STRING" id="889378.Spiaf_2068"/>
<dbReference type="GO" id="GO:0015976">
    <property type="term" value="P:carbon utilization"/>
    <property type="evidence" value="ECO:0007669"/>
    <property type="project" value="InterPro"/>
</dbReference>
<sequence length="219" mass="24170">MPDLIQRAAWFRSKGFAGYGSLFAELGLRQNPHTLFIACSDSRVDPNLITGSVPGELFVIRNIANIVPDYDRAAEDVAVSSAVEYAVKVLEVENIVVCGHSNCGGCKAMCSHSIDTLELTSSWLEFAGELKEVIRDVQDSDSGCVDYTTDVLQRVELENVVLQLRSLLTYPYIQQRHASGDLKLFGWHYDIRSGAILNYDLESGEFHEISGDSSQKSSS</sequence>
<evidence type="ECO:0000256" key="6">
    <source>
        <dbReference type="ARBA" id="ARBA00048348"/>
    </source>
</evidence>
<dbReference type="SMART" id="SM00947">
    <property type="entry name" value="Pro_CA"/>
    <property type="match status" value="1"/>
</dbReference>
<evidence type="ECO:0000256" key="5">
    <source>
        <dbReference type="ARBA" id="ARBA00023239"/>
    </source>
</evidence>
<dbReference type="InterPro" id="IPR036874">
    <property type="entry name" value="Carbonic_anhydrase_sf"/>
</dbReference>
<name>H9UKS3_SPIAZ</name>
<dbReference type="PANTHER" id="PTHR11002:SF76">
    <property type="entry name" value="CARBONIC ANHYDRASE"/>
    <property type="match status" value="1"/>
</dbReference>
<organism evidence="9 10">
    <name type="scientific">Spirochaeta africana (strain ATCC 700263 / DSM 8902 / Z-7692)</name>
    <dbReference type="NCBI Taxonomy" id="889378"/>
    <lineage>
        <taxon>Bacteria</taxon>
        <taxon>Pseudomonadati</taxon>
        <taxon>Spirochaetota</taxon>
        <taxon>Spirochaetia</taxon>
        <taxon>Spirochaetales</taxon>
        <taxon>Spirochaetaceae</taxon>
        <taxon>Spirochaeta</taxon>
    </lineage>
</organism>
<dbReference type="Gene3D" id="3.40.1050.10">
    <property type="entry name" value="Carbonic anhydrase"/>
    <property type="match status" value="1"/>
</dbReference>
<keyword evidence="5 8" id="KW-0456">Lyase</keyword>
<gene>
    <name evidence="9" type="ordered locus">Spiaf_2068</name>
</gene>
<comment type="catalytic activity">
    <reaction evidence="6 8">
        <text>hydrogencarbonate + H(+) = CO2 + H2O</text>
        <dbReference type="Rhea" id="RHEA:10748"/>
        <dbReference type="ChEBI" id="CHEBI:15377"/>
        <dbReference type="ChEBI" id="CHEBI:15378"/>
        <dbReference type="ChEBI" id="CHEBI:16526"/>
        <dbReference type="ChEBI" id="CHEBI:17544"/>
        <dbReference type="EC" id="4.2.1.1"/>
    </reaction>
</comment>
<dbReference type="InterPro" id="IPR001765">
    <property type="entry name" value="Carbonic_anhydrase"/>
</dbReference>
<keyword evidence="3 7" id="KW-0479">Metal-binding</keyword>
<proteinExistence type="inferred from homology"/>